<organism evidence="1">
    <name type="scientific">viral metagenome</name>
    <dbReference type="NCBI Taxonomy" id="1070528"/>
    <lineage>
        <taxon>unclassified sequences</taxon>
        <taxon>metagenomes</taxon>
        <taxon>organismal metagenomes</taxon>
    </lineage>
</organism>
<name>A0A6C0C029_9ZZZZ</name>
<proteinExistence type="predicted"/>
<evidence type="ECO:0000313" key="1">
    <source>
        <dbReference type="EMBL" id="QHS97692.1"/>
    </source>
</evidence>
<sequence length="122" mass="14414">MLSLCALQLLSRFSIQLNYLDAYVRKSHHEIYIMRKYLNPLVALLFHMYTMLARLYKQHTKYTNLKRPPVIHPAVDEYVYTSSYLKCNVCFAFLGEGHPLHRHMDLTYCSTCRASKPRNKKA</sequence>
<protein>
    <submittedName>
        <fullName evidence="1">Uncharacterized protein</fullName>
    </submittedName>
</protein>
<dbReference type="AlphaFoldDB" id="A0A6C0C029"/>
<accession>A0A6C0C029</accession>
<dbReference type="EMBL" id="MN739302">
    <property type="protein sequence ID" value="QHS97692.1"/>
    <property type="molecule type" value="Genomic_DNA"/>
</dbReference>
<reference evidence="1" key="1">
    <citation type="journal article" date="2020" name="Nature">
        <title>Giant virus diversity and host interactions through global metagenomics.</title>
        <authorList>
            <person name="Schulz F."/>
            <person name="Roux S."/>
            <person name="Paez-Espino D."/>
            <person name="Jungbluth S."/>
            <person name="Walsh D.A."/>
            <person name="Denef V.J."/>
            <person name="McMahon K.D."/>
            <person name="Konstantinidis K.T."/>
            <person name="Eloe-Fadrosh E.A."/>
            <person name="Kyrpides N.C."/>
            <person name="Woyke T."/>
        </authorList>
    </citation>
    <scope>NUCLEOTIDE SEQUENCE</scope>
    <source>
        <strain evidence="1">GVMAG-M-3300020182-33</strain>
    </source>
</reference>